<feature type="domain" description="TfoX C-terminal" evidence="1">
    <location>
        <begin position="5"/>
        <end position="82"/>
    </location>
</feature>
<dbReference type="Pfam" id="PF04994">
    <property type="entry name" value="TfoX_C"/>
    <property type="match status" value="1"/>
</dbReference>
<dbReference type="Proteomes" id="UP000199345">
    <property type="component" value="Unassembled WGS sequence"/>
</dbReference>
<dbReference type="InterPro" id="IPR047525">
    <property type="entry name" value="TfoX-like"/>
</dbReference>
<evidence type="ECO:0000313" key="3">
    <source>
        <dbReference type="Proteomes" id="UP000199345"/>
    </source>
</evidence>
<dbReference type="OrthoDB" id="7861542at2"/>
<dbReference type="Gene3D" id="1.10.150.20">
    <property type="entry name" value="5' to 3' exonuclease, C-terminal subdomain"/>
    <property type="match status" value="1"/>
</dbReference>
<organism evidence="2 3">
    <name type="scientific">Nitrosomonas marina</name>
    <dbReference type="NCBI Taxonomy" id="917"/>
    <lineage>
        <taxon>Bacteria</taxon>
        <taxon>Pseudomonadati</taxon>
        <taxon>Pseudomonadota</taxon>
        <taxon>Betaproteobacteria</taxon>
        <taxon>Nitrosomonadales</taxon>
        <taxon>Nitrosomonadaceae</taxon>
        <taxon>Nitrosomonas</taxon>
    </lineage>
</organism>
<sequence>MPISDLENLRNIGKVVANRLRGVGIYTRADLEKRGAAATYLAIRDANPGAILPRCYYLYSLEGALRDVHWDALPEEVKRALSIEAGIE</sequence>
<protein>
    <submittedName>
        <fullName evidence="2">DNA transformation protein</fullName>
    </submittedName>
</protein>
<dbReference type="PANTHER" id="PTHR36121">
    <property type="entry name" value="PROTEIN SXY"/>
    <property type="match status" value="1"/>
</dbReference>
<evidence type="ECO:0000259" key="1">
    <source>
        <dbReference type="Pfam" id="PF04994"/>
    </source>
</evidence>
<evidence type="ECO:0000313" key="2">
    <source>
        <dbReference type="EMBL" id="SET15252.1"/>
    </source>
</evidence>
<gene>
    <name evidence="2" type="ORF">SAMN05216326_11362</name>
</gene>
<accession>A0A1I0C841</accession>
<dbReference type="PANTHER" id="PTHR36121:SF1">
    <property type="entry name" value="PROTEIN SXY"/>
    <property type="match status" value="1"/>
</dbReference>
<dbReference type="AlphaFoldDB" id="A0A1I0C841"/>
<dbReference type="EMBL" id="FOIA01000013">
    <property type="protein sequence ID" value="SET15252.1"/>
    <property type="molecule type" value="Genomic_DNA"/>
</dbReference>
<reference evidence="3" key="1">
    <citation type="submission" date="2016-10" db="EMBL/GenBank/DDBJ databases">
        <authorList>
            <person name="Varghese N."/>
            <person name="Submissions S."/>
        </authorList>
    </citation>
    <scope>NUCLEOTIDE SEQUENCE [LARGE SCALE GENOMIC DNA]</scope>
    <source>
        <strain evidence="3">Nm71</strain>
    </source>
</reference>
<dbReference type="RefSeq" id="WP_090658293.1">
    <property type="nucleotide sequence ID" value="NZ_FOIA01000013.1"/>
</dbReference>
<dbReference type="InterPro" id="IPR007077">
    <property type="entry name" value="TfoX_C"/>
</dbReference>
<name>A0A1I0C841_9PROT</name>
<keyword evidence="3" id="KW-1185">Reference proteome</keyword>
<proteinExistence type="predicted"/>